<evidence type="ECO:0000313" key="3">
    <source>
        <dbReference type="Proteomes" id="UP000260783"/>
    </source>
</evidence>
<comment type="caution">
    <text evidence="2">The sequence shown here is derived from an EMBL/GenBank/DDBJ whole genome shotgun (WGS) entry which is preliminary data.</text>
</comment>
<organism evidence="2 3">
    <name type="scientific">Faecalibacterium prausnitzii</name>
    <dbReference type="NCBI Taxonomy" id="853"/>
    <lineage>
        <taxon>Bacteria</taxon>
        <taxon>Bacillati</taxon>
        <taxon>Bacillota</taxon>
        <taxon>Clostridia</taxon>
        <taxon>Eubacteriales</taxon>
        <taxon>Oscillospiraceae</taxon>
        <taxon>Faecalibacterium</taxon>
    </lineage>
</organism>
<evidence type="ECO:0000313" key="2">
    <source>
        <dbReference type="EMBL" id="RGB94321.1"/>
    </source>
</evidence>
<dbReference type="RefSeq" id="WP_117527880.1">
    <property type="nucleotide sequence ID" value="NZ_JAQCXC010000018.1"/>
</dbReference>
<gene>
    <name evidence="2" type="ORF">DWZ04_13600</name>
</gene>
<proteinExistence type="predicted"/>
<feature type="region of interest" description="Disordered" evidence="1">
    <location>
        <begin position="128"/>
        <end position="152"/>
    </location>
</feature>
<dbReference type="Proteomes" id="UP000260783">
    <property type="component" value="Unassembled WGS sequence"/>
</dbReference>
<dbReference type="AlphaFoldDB" id="A0A3E2UFB3"/>
<accession>A0A3E2UFB3</accession>
<sequence>MSYICRKALSLGGVTYQPGDAIPDGAVLPSRVRSLTSCGYIVEQTDEPAAEAAAPAGKNSGSVLYVPIKGDDDLAVPIPVDGAAFIFALQQSTADEAAAMVQDVEDENVLILIHATDSRKSVRAAAKARAAALHPSEDANGGSAASHPPDKA</sequence>
<name>A0A3E2UFB3_9FIRM</name>
<protein>
    <submittedName>
        <fullName evidence="2">Uncharacterized protein</fullName>
    </submittedName>
</protein>
<dbReference type="EMBL" id="QVEW01000018">
    <property type="protein sequence ID" value="RGB94321.1"/>
    <property type="molecule type" value="Genomic_DNA"/>
</dbReference>
<reference evidence="2 3" key="1">
    <citation type="submission" date="2018-08" db="EMBL/GenBank/DDBJ databases">
        <title>A genome reference for cultivated species of the human gut microbiota.</title>
        <authorList>
            <person name="Zou Y."/>
            <person name="Xue W."/>
            <person name="Luo G."/>
        </authorList>
    </citation>
    <scope>NUCLEOTIDE SEQUENCE [LARGE SCALE GENOMIC DNA]</scope>
    <source>
        <strain evidence="2 3">AF29-11BH</strain>
    </source>
</reference>
<evidence type="ECO:0000256" key="1">
    <source>
        <dbReference type="SAM" id="MobiDB-lite"/>
    </source>
</evidence>